<proteinExistence type="predicted"/>
<dbReference type="InterPro" id="IPR006553">
    <property type="entry name" value="Leu-rich_rpt_Cys-con_subtyp"/>
</dbReference>
<evidence type="ECO:0000313" key="2">
    <source>
        <dbReference type="EMBL" id="KAI3940813.1"/>
    </source>
</evidence>
<dbReference type="GO" id="GO:0019005">
    <property type="term" value="C:SCF ubiquitin ligase complex"/>
    <property type="evidence" value="ECO:0007669"/>
    <property type="project" value="TreeGrafter"/>
</dbReference>
<comment type="caution">
    <text evidence="2">The sequence shown here is derived from an EMBL/GenBank/DDBJ whole genome shotgun (WGS) entry which is preliminary data.</text>
</comment>
<name>A0AAD4T7C3_9MAGN</name>
<organism evidence="2 3">
    <name type="scientific">Papaver atlanticum</name>
    <dbReference type="NCBI Taxonomy" id="357466"/>
    <lineage>
        <taxon>Eukaryota</taxon>
        <taxon>Viridiplantae</taxon>
        <taxon>Streptophyta</taxon>
        <taxon>Embryophyta</taxon>
        <taxon>Tracheophyta</taxon>
        <taxon>Spermatophyta</taxon>
        <taxon>Magnoliopsida</taxon>
        <taxon>Ranunculales</taxon>
        <taxon>Papaveraceae</taxon>
        <taxon>Papaveroideae</taxon>
        <taxon>Papaver</taxon>
    </lineage>
</organism>
<sequence>MSFLSNGKYNQGSGKIPTSKAVQDSDDYRRPRKIHRTSCSITNLPSDCLNLIFKCLETRGDHTKTRDDRNSFGLTCRQWLHIQNNNHESLWYDNNFGPGKYPKISPKCFTKVLSKLLVRFQHLKYLSLKRCPGITDYITLKSQYFGSKVQHLELDCWHEYSNIELSIVFSWFPRLTNISLKHTQITDKGLDALAKYCSSLETVDLTNCQSSTDKDLEALAKSCSSLKHVTLSGCRSITDSGLNVLLQNCRELVSLCIYSCSKITGIGFSECPKTLTYLGAQRCKLKPEGIKAIISGEGLEYLSLSALGPINTDTVVTISKGCPYLKHLKLDGCEEVELEGWEAIGRNCKHLESLQVYQCEKLCDLGLQALCNGCSKLSRFVVDCDNNSFSRSALDLYMRKKPGVIKLVYEED</sequence>
<dbReference type="GO" id="GO:0031146">
    <property type="term" value="P:SCF-dependent proteasomal ubiquitin-dependent protein catabolic process"/>
    <property type="evidence" value="ECO:0007669"/>
    <property type="project" value="TreeGrafter"/>
</dbReference>
<dbReference type="PANTHER" id="PTHR13318">
    <property type="entry name" value="PARTNER OF PAIRED, ISOFORM B-RELATED"/>
    <property type="match status" value="1"/>
</dbReference>
<dbReference type="SMART" id="SM00367">
    <property type="entry name" value="LRR_CC"/>
    <property type="match status" value="7"/>
</dbReference>
<dbReference type="EMBL" id="JAJJMB010005117">
    <property type="protein sequence ID" value="KAI3940813.1"/>
    <property type="molecule type" value="Genomic_DNA"/>
</dbReference>
<dbReference type="InterPro" id="IPR032675">
    <property type="entry name" value="LRR_dom_sf"/>
</dbReference>
<feature type="region of interest" description="Disordered" evidence="1">
    <location>
        <begin position="1"/>
        <end position="29"/>
    </location>
</feature>
<feature type="compositionally biased region" description="Polar residues" evidence="1">
    <location>
        <begin position="1"/>
        <end position="13"/>
    </location>
</feature>
<dbReference type="Gene3D" id="3.80.10.10">
    <property type="entry name" value="Ribonuclease Inhibitor"/>
    <property type="match status" value="2"/>
</dbReference>
<evidence type="ECO:0000313" key="3">
    <source>
        <dbReference type="Proteomes" id="UP001202328"/>
    </source>
</evidence>
<protein>
    <submittedName>
        <fullName evidence="2">Uncharacterized protein</fullName>
    </submittedName>
</protein>
<dbReference type="InterPro" id="IPR036047">
    <property type="entry name" value="F-box-like_dom_sf"/>
</dbReference>
<dbReference type="InterPro" id="IPR001611">
    <property type="entry name" value="Leu-rich_rpt"/>
</dbReference>
<dbReference type="Proteomes" id="UP001202328">
    <property type="component" value="Unassembled WGS sequence"/>
</dbReference>
<dbReference type="SUPFAM" id="SSF81383">
    <property type="entry name" value="F-box domain"/>
    <property type="match status" value="1"/>
</dbReference>
<evidence type="ECO:0000256" key="1">
    <source>
        <dbReference type="SAM" id="MobiDB-lite"/>
    </source>
</evidence>
<keyword evidence="3" id="KW-1185">Reference proteome</keyword>
<dbReference type="Pfam" id="PF13516">
    <property type="entry name" value="LRR_6"/>
    <property type="match status" value="2"/>
</dbReference>
<reference evidence="2" key="1">
    <citation type="submission" date="2022-04" db="EMBL/GenBank/DDBJ databases">
        <title>A functionally conserved STORR gene fusion in Papaver species that diverged 16.8 million years ago.</title>
        <authorList>
            <person name="Catania T."/>
        </authorList>
    </citation>
    <scope>NUCLEOTIDE SEQUENCE</scope>
    <source>
        <strain evidence="2">S-188037</strain>
    </source>
</reference>
<dbReference type="SUPFAM" id="SSF52047">
    <property type="entry name" value="RNI-like"/>
    <property type="match status" value="1"/>
</dbReference>
<accession>A0AAD4T7C3</accession>
<dbReference type="AlphaFoldDB" id="A0AAD4T7C3"/>
<gene>
    <name evidence="2" type="ORF">MKW98_030132</name>
</gene>